<keyword evidence="2" id="KW-1185">Reference proteome</keyword>
<comment type="caution">
    <text evidence="1">The sequence shown here is derived from an EMBL/GenBank/DDBJ whole genome shotgun (WGS) entry which is preliminary data.</text>
</comment>
<dbReference type="EMBL" id="JABSTQ010006925">
    <property type="protein sequence ID" value="KAG0436482.1"/>
    <property type="molecule type" value="Genomic_DNA"/>
</dbReference>
<dbReference type="Proteomes" id="UP000805193">
    <property type="component" value="Unassembled WGS sequence"/>
</dbReference>
<evidence type="ECO:0000313" key="1">
    <source>
        <dbReference type="EMBL" id="KAG0436482.1"/>
    </source>
</evidence>
<reference evidence="1 2" key="1">
    <citation type="journal article" date="2020" name="Cell">
        <title>Large-Scale Comparative Analyses of Tick Genomes Elucidate Their Genetic Diversity and Vector Capacities.</title>
        <authorList>
            <consortium name="Tick Genome and Microbiome Consortium (TIGMIC)"/>
            <person name="Jia N."/>
            <person name="Wang J."/>
            <person name="Shi W."/>
            <person name="Du L."/>
            <person name="Sun Y."/>
            <person name="Zhan W."/>
            <person name="Jiang J.F."/>
            <person name="Wang Q."/>
            <person name="Zhang B."/>
            <person name="Ji P."/>
            <person name="Bell-Sakyi L."/>
            <person name="Cui X.M."/>
            <person name="Yuan T.T."/>
            <person name="Jiang B.G."/>
            <person name="Yang W.F."/>
            <person name="Lam T.T."/>
            <person name="Chang Q.C."/>
            <person name="Ding S.J."/>
            <person name="Wang X.J."/>
            <person name="Zhu J.G."/>
            <person name="Ruan X.D."/>
            <person name="Zhao L."/>
            <person name="Wei J.T."/>
            <person name="Ye R.Z."/>
            <person name="Que T.C."/>
            <person name="Du C.H."/>
            <person name="Zhou Y.H."/>
            <person name="Cheng J.X."/>
            <person name="Dai P.F."/>
            <person name="Guo W.B."/>
            <person name="Han X.H."/>
            <person name="Huang E.J."/>
            <person name="Li L.F."/>
            <person name="Wei W."/>
            <person name="Gao Y.C."/>
            <person name="Liu J.Z."/>
            <person name="Shao H.Z."/>
            <person name="Wang X."/>
            <person name="Wang C.C."/>
            <person name="Yang T.C."/>
            <person name="Huo Q.B."/>
            <person name="Li W."/>
            <person name="Chen H.Y."/>
            <person name="Chen S.E."/>
            <person name="Zhou L.G."/>
            <person name="Ni X.B."/>
            <person name="Tian J.H."/>
            <person name="Sheng Y."/>
            <person name="Liu T."/>
            <person name="Pan Y.S."/>
            <person name="Xia L.Y."/>
            <person name="Li J."/>
            <person name="Zhao F."/>
            <person name="Cao W.C."/>
        </authorList>
    </citation>
    <scope>NUCLEOTIDE SEQUENCE [LARGE SCALE GENOMIC DNA]</scope>
    <source>
        <strain evidence="1">Iper-2018</strain>
    </source>
</reference>
<proteinExistence type="predicted"/>
<accession>A0AC60QM26</accession>
<evidence type="ECO:0000313" key="2">
    <source>
        <dbReference type="Proteomes" id="UP000805193"/>
    </source>
</evidence>
<organism evidence="1 2">
    <name type="scientific">Ixodes persulcatus</name>
    <name type="common">Taiga tick</name>
    <dbReference type="NCBI Taxonomy" id="34615"/>
    <lineage>
        <taxon>Eukaryota</taxon>
        <taxon>Metazoa</taxon>
        <taxon>Ecdysozoa</taxon>
        <taxon>Arthropoda</taxon>
        <taxon>Chelicerata</taxon>
        <taxon>Arachnida</taxon>
        <taxon>Acari</taxon>
        <taxon>Parasitiformes</taxon>
        <taxon>Ixodida</taxon>
        <taxon>Ixodoidea</taxon>
        <taxon>Ixodidae</taxon>
        <taxon>Ixodinae</taxon>
        <taxon>Ixodes</taxon>
    </lineage>
</organism>
<name>A0AC60QM26_IXOPE</name>
<gene>
    <name evidence="1" type="ORF">HPB47_017922</name>
</gene>
<protein>
    <submittedName>
        <fullName evidence="1">Uncharacterized protein</fullName>
    </submittedName>
</protein>
<sequence>MHPSKPRSDNGRLRGFLINVDRTTEFLWQVPLQRLRSTVPKKRPAATGDVKTVTHIRMVFEAGFEPHVRRLPGS</sequence>